<keyword evidence="5" id="KW-1185">Reference proteome</keyword>
<dbReference type="AlphaFoldDB" id="A0A9N8VIJ4"/>
<evidence type="ECO:0000256" key="1">
    <source>
        <dbReference type="SAM" id="MobiDB-lite"/>
    </source>
</evidence>
<dbReference type="EMBL" id="CAJVPV010000315">
    <property type="protein sequence ID" value="CAG8451025.1"/>
    <property type="molecule type" value="Genomic_DNA"/>
</dbReference>
<dbReference type="SUPFAM" id="SSF48371">
    <property type="entry name" value="ARM repeat"/>
    <property type="match status" value="2"/>
</dbReference>
<dbReference type="Proteomes" id="UP000789342">
    <property type="component" value="Unassembled WGS sequence"/>
</dbReference>
<evidence type="ECO:0000313" key="5">
    <source>
        <dbReference type="Proteomes" id="UP000789342"/>
    </source>
</evidence>
<protein>
    <submittedName>
        <fullName evidence="4">4383_t:CDS:1</fullName>
    </submittedName>
</protein>
<reference evidence="4" key="1">
    <citation type="submission" date="2021-06" db="EMBL/GenBank/DDBJ databases">
        <authorList>
            <person name="Kallberg Y."/>
            <person name="Tangrot J."/>
            <person name="Rosling A."/>
        </authorList>
    </citation>
    <scope>NUCLEOTIDE SEQUENCE</scope>
    <source>
        <strain evidence="4">CL551</strain>
    </source>
</reference>
<dbReference type="Gene3D" id="1.25.10.10">
    <property type="entry name" value="Leucine-rich Repeat Variant"/>
    <property type="match status" value="1"/>
</dbReference>
<evidence type="ECO:0000313" key="4">
    <source>
        <dbReference type="EMBL" id="CAG8451025.1"/>
    </source>
</evidence>
<dbReference type="InterPro" id="IPR049362">
    <property type="entry name" value="TTI1_rpt"/>
</dbReference>
<dbReference type="Pfam" id="PF24181">
    <property type="entry name" value="TPR_TTI1_C"/>
    <property type="match status" value="1"/>
</dbReference>
<dbReference type="Pfam" id="PF21547">
    <property type="entry name" value="TTI1"/>
    <property type="match status" value="1"/>
</dbReference>
<gene>
    <name evidence="4" type="ORF">AMORRO_LOCUS897</name>
</gene>
<accession>A0A9N8VIJ4</accession>
<proteinExistence type="predicted"/>
<sequence>MSSINAIESDLDEQRQAAFLQLRPLCVSLMTSIITSHEKVQDIIQTINSLHSTLEAIPEASKVLDFNLIKYVFFPLSNLYNNPALRESDRFLEGFLNCIQFLLSTSWHNYMMPDQFKQLLILLVSIIGGSFSSGSKDTKGDQTNSKFSISEETKLVGVRCILALLPRQLEYDETNDINNFQLPIRRELLLIELRDTKLRAVVGRCVYVLLEIISNERFLQLRIASIETLQQLTVCIDDPGIVAAFLPGVLSTLSKVIIRDQKENHMLLVKIVESLATIVYTVMNDKVNEGLFYKSDSLNDLKDVLMSSDSFHNNSSLSSFETRSTLQASLSAPPPMTPATIYVERTKSWLRATKMQIKILIGQIFTIRNHYSWQLRLAFVEFTYKLLSHCINSLDNCTPLLIETLVFYLNDDYEQVSIPCKKYLKELRVHPNFSEILTPNLKEGLSSWLTSLPRYLVGLDENAKYNALTLIAGFIFLLGSDVQTVLNNLLHKVSDGLLNALEFDTGDVRIVEDQLLIGQYEDLANDHLVLENFHASDRLLPPFPQVKYKHIRERRVTSTISTVVRLIGYFGKIEFLIEHFLTYLRDPDSKKFHAQCIFIVNEILLGASGINLNFEYLEMVNPTNSANEVKRIARSLLREYMETDSACERVEEFESKSLVKSNKGKRVEPNLINEYTGKSTRMENIESQNRSILIKCFTLEGIAHISRVMTVEFKVELTDALYPILEKMGETNSRIHNTADTALHHVSVCCGYSSKKALVLENIDYLINTVSRKLNHITPNPQTPQVLTAMIRVVGHPVIPYLDDSIEEIFDALDTHHMKFHLLCQLTIVLFAVISAIAEPHEKEHDENHSNENIVIEEDNCVNPPKQVTAGMSKEISEFIESYSLQDTQTNLPKEYATLEEIGQYFLNIHKSKEKAEVDDIPEHEADPETIYPNEETSDKKAKPTRSQSICLKIIDKVLHSLTSASPQLRFLVLDIIRTALPVLQPISNELYPLVHRIWPSVVNRLKDEEQFVVLGAARLIQGIAISCGDFFTSRVVQDVWPSFQDLLLQQATNDKEYSDLMNYEFSRSHRIKKAILETMKVVVHRVLLSNQVISQIIDTMWPFLSDEVHEDLQKIALELFRELAHRDANTTWLVLRGLVEDYTLLVFENKSDYNDNNGESMLEDITWPKYLCRFPEGGKKDQYTRNARILLDEIE</sequence>
<evidence type="ECO:0000259" key="3">
    <source>
        <dbReference type="Pfam" id="PF24181"/>
    </source>
</evidence>
<dbReference type="InterPro" id="IPR016024">
    <property type="entry name" value="ARM-type_fold"/>
</dbReference>
<dbReference type="OrthoDB" id="49511at2759"/>
<dbReference type="InterPro" id="IPR057567">
    <property type="entry name" value="TPR_TTI1_C"/>
</dbReference>
<dbReference type="PANTHER" id="PTHR18460">
    <property type="entry name" value="TEL2 INTERACTING PROTEIN 1 TTI1 FAMILY MEMBER"/>
    <property type="match status" value="1"/>
</dbReference>
<dbReference type="Pfam" id="PF24173">
    <property type="entry name" value="TPR_TTI1_N"/>
    <property type="match status" value="1"/>
</dbReference>
<organism evidence="4 5">
    <name type="scientific">Acaulospora morrowiae</name>
    <dbReference type="NCBI Taxonomy" id="94023"/>
    <lineage>
        <taxon>Eukaryota</taxon>
        <taxon>Fungi</taxon>
        <taxon>Fungi incertae sedis</taxon>
        <taxon>Mucoromycota</taxon>
        <taxon>Glomeromycotina</taxon>
        <taxon>Glomeromycetes</taxon>
        <taxon>Diversisporales</taxon>
        <taxon>Acaulosporaceae</taxon>
        <taxon>Acaulospora</taxon>
    </lineage>
</organism>
<comment type="caution">
    <text evidence="4">The sequence shown here is derived from an EMBL/GenBank/DDBJ whole genome shotgun (WGS) entry which is preliminary data.</text>
</comment>
<dbReference type="PANTHER" id="PTHR18460:SF3">
    <property type="entry name" value="TELO2-INTERACTING PROTEIN 1 HOMOLOG"/>
    <property type="match status" value="1"/>
</dbReference>
<name>A0A9N8VIJ4_9GLOM</name>
<dbReference type="InterPro" id="IPR052587">
    <property type="entry name" value="TELO2-interacting_protein_1"/>
</dbReference>
<feature type="region of interest" description="Disordered" evidence="1">
    <location>
        <begin position="842"/>
        <end position="868"/>
    </location>
</feature>
<dbReference type="InterPro" id="IPR057566">
    <property type="entry name" value="TPR_TTI1_N"/>
</dbReference>
<evidence type="ECO:0000259" key="2">
    <source>
        <dbReference type="Pfam" id="PF24173"/>
    </source>
</evidence>
<dbReference type="Pfam" id="PF24176">
    <property type="entry name" value="TPR_TTI1_2nd"/>
    <property type="match status" value="1"/>
</dbReference>
<feature type="region of interest" description="Disordered" evidence="1">
    <location>
        <begin position="917"/>
        <end position="943"/>
    </location>
</feature>
<feature type="domain" description="TTI1 N-terminal TPR" evidence="2">
    <location>
        <begin position="19"/>
        <end position="412"/>
    </location>
</feature>
<feature type="domain" description="TTI1 C-terminal TPR" evidence="3">
    <location>
        <begin position="886"/>
        <end position="1133"/>
    </location>
</feature>
<dbReference type="InterPro" id="IPR011989">
    <property type="entry name" value="ARM-like"/>
</dbReference>
<feature type="compositionally biased region" description="Basic and acidic residues" evidence="1">
    <location>
        <begin position="917"/>
        <end position="927"/>
    </location>
</feature>
<dbReference type="GO" id="GO:0005737">
    <property type="term" value="C:cytoplasm"/>
    <property type="evidence" value="ECO:0007669"/>
    <property type="project" value="TreeGrafter"/>
</dbReference>